<evidence type="ECO:0000313" key="3">
    <source>
        <dbReference type="Proteomes" id="UP000283383"/>
    </source>
</evidence>
<feature type="chain" id="PRO_5019296547" description="Secreted effector protein" evidence="1">
    <location>
        <begin position="20"/>
        <end position="136"/>
    </location>
</feature>
<accession>A0A420IQM7</accession>
<keyword evidence="3" id="KW-1185">Reference proteome</keyword>
<dbReference type="AlphaFoldDB" id="A0A420IQM7"/>
<sequence length="136" mass="15396">MKITYHATIFSILCALVCGTPMNGTPASQNGNFEFRGLQKNVKCSNRYVYSKDELNEKGRYACETRMKLESNGRLRQMLAFINPLGEVKLYRGGAFKPDSEDAVLYRLSLNRFKGYNPLRDMSSCHGPGIPKDVQF</sequence>
<evidence type="ECO:0008006" key="4">
    <source>
        <dbReference type="Google" id="ProtNLM"/>
    </source>
</evidence>
<feature type="signal peptide" evidence="1">
    <location>
        <begin position="1"/>
        <end position="19"/>
    </location>
</feature>
<evidence type="ECO:0000313" key="2">
    <source>
        <dbReference type="EMBL" id="RKF76846.1"/>
    </source>
</evidence>
<comment type="caution">
    <text evidence="2">The sequence shown here is derived from an EMBL/GenBank/DDBJ whole genome shotgun (WGS) entry which is preliminary data.</text>
</comment>
<gene>
    <name evidence="2" type="ORF">GcM3_076026</name>
</gene>
<dbReference type="Proteomes" id="UP000283383">
    <property type="component" value="Unassembled WGS sequence"/>
</dbReference>
<protein>
    <recommendedName>
        <fullName evidence="4">Secreted effector protein</fullName>
    </recommendedName>
</protein>
<organism evidence="2 3">
    <name type="scientific">Golovinomyces cichoracearum</name>
    <dbReference type="NCBI Taxonomy" id="62708"/>
    <lineage>
        <taxon>Eukaryota</taxon>
        <taxon>Fungi</taxon>
        <taxon>Dikarya</taxon>
        <taxon>Ascomycota</taxon>
        <taxon>Pezizomycotina</taxon>
        <taxon>Leotiomycetes</taxon>
        <taxon>Erysiphales</taxon>
        <taxon>Erysiphaceae</taxon>
        <taxon>Golovinomyces</taxon>
    </lineage>
</organism>
<reference evidence="2 3" key="1">
    <citation type="journal article" date="2018" name="BMC Genomics">
        <title>Comparative genome analyses reveal sequence features reflecting distinct modes of host-adaptation between dicot and monocot powdery mildew.</title>
        <authorList>
            <person name="Wu Y."/>
            <person name="Ma X."/>
            <person name="Pan Z."/>
            <person name="Kale S.D."/>
            <person name="Song Y."/>
            <person name="King H."/>
            <person name="Zhang Q."/>
            <person name="Presley C."/>
            <person name="Deng X."/>
            <person name="Wei C.I."/>
            <person name="Xiao S."/>
        </authorList>
    </citation>
    <scope>NUCLEOTIDE SEQUENCE [LARGE SCALE GENOMIC DNA]</scope>
    <source>
        <strain evidence="2">UMSG3</strain>
    </source>
</reference>
<evidence type="ECO:0000256" key="1">
    <source>
        <dbReference type="SAM" id="SignalP"/>
    </source>
</evidence>
<dbReference type="EMBL" id="MCBQ01007643">
    <property type="protein sequence ID" value="RKF76846.1"/>
    <property type="molecule type" value="Genomic_DNA"/>
</dbReference>
<keyword evidence="1" id="KW-0732">Signal</keyword>
<proteinExistence type="predicted"/>
<name>A0A420IQM7_9PEZI</name>